<feature type="signal peptide" evidence="3">
    <location>
        <begin position="1"/>
        <end position="26"/>
    </location>
</feature>
<gene>
    <name evidence="4" type="ORF">ACFFF6_09510</name>
</gene>
<keyword evidence="2" id="KW-0812">Transmembrane</keyword>
<dbReference type="Proteomes" id="UP001589793">
    <property type="component" value="Unassembled WGS sequence"/>
</dbReference>
<proteinExistence type="predicted"/>
<dbReference type="EMBL" id="JBHLSV010000009">
    <property type="protein sequence ID" value="MFC0674192.1"/>
    <property type="molecule type" value="Genomic_DNA"/>
</dbReference>
<dbReference type="RefSeq" id="WP_376980126.1">
    <property type="nucleotide sequence ID" value="NZ_JBHLSV010000009.1"/>
</dbReference>
<keyword evidence="2" id="KW-0472">Membrane</keyword>
<evidence type="ECO:0000256" key="2">
    <source>
        <dbReference type="SAM" id="Phobius"/>
    </source>
</evidence>
<feature type="chain" id="PRO_5045376498" evidence="3">
    <location>
        <begin position="27"/>
        <end position="408"/>
    </location>
</feature>
<keyword evidence="2" id="KW-1133">Transmembrane helix</keyword>
<name>A0ABV6RB27_9MICO</name>
<evidence type="ECO:0000256" key="3">
    <source>
        <dbReference type="SAM" id="SignalP"/>
    </source>
</evidence>
<evidence type="ECO:0000313" key="4">
    <source>
        <dbReference type="EMBL" id="MFC0674192.1"/>
    </source>
</evidence>
<protein>
    <submittedName>
        <fullName evidence="4">Uncharacterized protein</fullName>
    </submittedName>
</protein>
<organism evidence="4 5">
    <name type="scientific">Brachybacterium hainanense</name>
    <dbReference type="NCBI Taxonomy" id="1541174"/>
    <lineage>
        <taxon>Bacteria</taxon>
        <taxon>Bacillati</taxon>
        <taxon>Actinomycetota</taxon>
        <taxon>Actinomycetes</taxon>
        <taxon>Micrococcales</taxon>
        <taxon>Dermabacteraceae</taxon>
        <taxon>Brachybacterium</taxon>
    </lineage>
</organism>
<comment type="caution">
    <text evidence="4">The sequence shown here is derived from an EMBL/GenBank/DDBJ whole genome shotgun (WGS) entry which is preliminary data.</text>
</comment>
<evidence type="ECO:0000313" key="5">
    <source>
        <dbReference type="Proteomes" id="UP001589793"/>
    </source>
</evidence>
<evidence type="ECO:0000256" key="1">
    <source>
        <dbReference type="SAM" id="MobiDB-lite"/>
    </source>
</evidence>
<feature type="region of interest" description="Disordered" evidence="1">
    <location>
        <begin position="178"/>
        <end position="206"/>
    </location>
</feature>
<keyword evidence="3" id="KW-0732">Signal</keyword>
<sequence>MRAAAPRTAALLAIALAAAAAPPAIAEGYEVSGAPVAGAATIAEAPAIEPGLVQDSLPPPGEDGARRIYRIEVPDGARLHATALAVPLGAVAASEDYPRLDLSTRIVDSAGTSCEADVEDDVGDATTGRGTLRAWASTGVLGQEDTCAGGALFLVVTREGALHGDEEIPLELRTVIEPAGDGDASPAPRAHAVSDAGPEGSAPAQDVVTAGGASYADAAPLAPGSYRLVLAPDDTRYIAIDAAEGQRLRWRAEIVSIGHDDSSRQLVISPSNPARMRVPLAEDSEESVSATARTVLGAGYAAPISLRNRESEDPAVAGVWMPGRQVLALTQQTYPEHEDDGSPIAPTGDIEVVLTLEVEGEPVSSPEGRGIGESLRALPWTRLGLGGAAALAGLTGLVLIGLAVLRRR</sequence>
<accession>A0ABV6RB27</accession>
<keyword evidence="5" id="KW-1185">Reference proteome</keyword>
<feature type="transmembrane region" description="Helical" evidence="2">
    <location>
        <begin position="383"/>
        <end position="405"/>
    </location>
</feature>
<reference evidence="4 5" key="1">
    <citation type="submission" date="2024-09" db="EMBL/GenBank/DDBJ databases">
        <authorList>
            <person name="Sun Q."/>
            <person name="Mori K."/>
        </authorList>
    </citation>
    <scope>NUCLEOTIDE SEQUENCE [LARGE SCALE GENOMIC DNA]</scope>
    <source>
        <strain evidence="4 5">CICC 10874</strain>
    </source>
</reference>